<evidence type="ECO:0000256" key="4">
    <source>
        <dbReference type="PROSITE-ProRule" id="PRU00473"/>
    </source>
</evidence>
<dbReference type="Pfam" id="PF00691">
    <property type="entry name" value="OmpA"/>
    <property type="match status" value="1"/>
</dbReference>
<keyword evidence="6" id="KW-1133">Transmembrane helix</keyword>
<dbReference type="PANTHER" id="PTHR30329:SF21">
    <property type="entry name" value="LIPOPROTEIN YIAD-RELATED"/>
    <property type="match status" value="1"/>
</dbReference>
<evidence type="ECO:0000256" key="2">
    <source>
        <dbReference type="ARBA" id="ARBA00023136"/>
    </source>
</evidence>
<sequence>MEKRTDKKFVDPVVDQKIVKQKKGKGIWWLLLALIIIILAIRFGTHRHDDNDANNAPAPSATIAPQQPASTTDTNTAAQAPAPAEQAPAAPDNDPALTALQHYYSGQGNTDSPWIDLNQVSFATGSASPSVNDVQSLTQVANLISQHPDHSVVIRGYTDSTGTQAINQPLSGQRANAIKDWLTQHGVDAAKVSIQGQGADHAIANNDTPQGRDINRRVALQIKAAQ</sequence>
<evidence type="ECO:0000313" key="8">
    <source>
        <dbReference type="EMBL" id="MBT0727141.1"/>
    </source>
</evidence>
<organism evidence="8 9">
    <name type="scientific">Rosenbergiella australiborealis</name>
    <dbReference type="NCBI Taxonomy" id="1544696"/>
    <lineage>
        <taxon>Bacteria</taxon>
        <taxon>Pseudomonadati</taxon>
        <taxon>Pseudomonadota</taxon>
        <taxon>Gammaproteobacteria</taxon>
        <taxon>Enterobacterales</taxon>
        <taxon>Erwiniaceae</taxon>
        <taxon>Rosenbergiella</taxon>
    </lineage>
</organism>
<feature type="region of interest" description="Disordered" evidence="5">
    <location>
        <begin position="51"/>
        <end position="96"/>
    </location>
</feature>
<evidence type="ECO:0000256" key="5">
    <source>
        <dbReference type="SAM" id="MobiDB-lite"/>
    </source>
</evidence>
<dbReference type="PRINTS" id="PR01023">
    <property type="entry name" value="NAFLGMOTY"/>
</dbReference>
<protein>
    <submittedName>
        <fullName evidence="8">OmpA family protein</fullName>
    </submittedName>
</protein>
<dbReference type="PANTHER" id="PTHR30329">
    <property type="entry name" value="STATOR ELEMENT OF FLAGELLAR MOTOR COMPLEX"/>
    <property type="match status" value="1"/>
</dbReference>
<keyword evidence="9" id="KW-1185">Reference proteome</keyword>
<reference evidence="8 9" key="1">
    <citation type="submission" date="2020-04" db="EMBL/GenBank/DDBJ databases">
        <title>Genome sequencing of Rosenbergiella species.</title>
        <authorList>
            <person name="Alvarez-Perez S."/>
            <person name="Lievens B."/>
        </authorList>
    </citation>
    <scope>NUCLEOTIDE SEQUENCE [LARGE SCALE GENOMIC DNA]</scope>
    <source>
        <strain evidence="8 9">CdVSA20.1</strain>
    </source>
</reference>
<evidence type="ECO:0000259" key="7">
    <source>
        <dbReference type="PROSITE" id="PS51123"/>
    </source>
</evidence>
<keyword evidence="2 4" id="KW-0472">Membrane</keyword>
<dbReference type="EMBL" id="JABBFO010000005">
    <property type="protein sequence ID" value="MBT0727141.1"/>
    <property type="molecule type" value="Genomic_DNA"/>
</dbReference>
<comment type="subcellular location">
    <subcellularLocation>
        <location evidence="1">Cell outer membrane</location>
    </subcellularLocation>
</comment>
<dbReference type="Proteomes" id="UP000786875">
    <property type="component" value="Unassembled WGS sequence"/>
</dbReference>
<dbReference type="RefSeq" id="WP_214213073.1">
    <property type="nucleotide sequence ID" value="NZ_JABBFO010000005.1"/>
</dbReference>
<keyword evidence="6" id="KW-0812">Transmembrane</keyword>
<dbReference type="PRINTS" id="PR01021">
    <property type="entry name" value="OMPADOMAIN"/>
</dbReference>
<dbReference type="InterPro" id="IPR036737">
    <property type="entry name" value="OmpA-like_sf"/>
</dbReference>
<feature type="compositionally biased region" description="Low complexity" evidence="5">
    <location>
        <begin position="71"/>
        <end position="96"/>
    </location>
</feature>
<evidence type="ECO:0000313" key="9">
    <source>
        <dbReference type="Proteomes" id="UP000786875"/>
    </source>
</evidence>
<dbReference type="CDD" id="cd07185">
    <property type="entry name" value="OmpA_C-like"/>
    <property type="match status" value="1"/>
</dbReference>
<accession>A0ABS5T475</accession>
<name>A0ABS5T475_9GAMM</name>
<keyword evidence="3" id="KW-0998">Cell outer membrane</keyword>
<dbReference type="InterPro" id="IPR006665">
    <property type="entry name" value="OmpA-like"/>
</dbReference>
<dbReference type="Gene3D" id="3.30.1330.60">
    <property type="entry name" value="OmpA-like domain"/>
    <property type="match status" value="1"/>
</dbReference>
<dbReference type="PROSITE" id="PS51123">
    <property type="entry name" value="OMPA_2"/>
    <property type="match status" value="1"/>
</dbReference>
<proteinExistence type="predicted"/>
<evidence type="ECO:0000256" key="6">
    <source>
        <dbReference type="SAM" id="Phobius"/>
    </source>
</evidence>
<evidence type="ECO:0000256" key="1">
    <source>
        <dbReference type="ARBA" id="ARBA00004442"/>
    </source>
</evidence>
<dbReference type="InterPro" id="IPR050330">
    <property type="entry name" value="Bact_OuterMem_StrucFunc"/>
</dbReference>
<feature type="domain" description="OmpA-like" evidence="7">
    <location>
        <begin position="109"/>
        <end position="226"/>
    </location>
</feature>
<gene>
    <name evidence="8" type="ORF">HGT73_07050</name>
</gene>
<evidence type="ECO:0000256" key="3">
    <source>
        <dbReference type="ARBA" id="ARBA00023237"/>
    </source>
</evidence>
<feature type="transmembrane region" description="Helical" evidence="6">
    <location>
        <begin position="26"/>
        <end position="45"/>
    </location>
</feature>
<dbReference type="SUPFAM" id="SSF103088">
    <property type="entry name" value="OmpA-like"/>
    <property type="match status" value="1"/>
</dbReference>
<dbReference type="InterPro" id="IPR006664">
    <property type="entry name" value="OMP_bac"/>
</dbReference>
<comment type="caution">
    <text evidence="8">The sequence shown here is derived from an EMBL/GenBank/DDBJ whole genome shotgun (WGS) entry which is preliminary data.</text>
</comment>